<dbReference type="EMBL" id="QQWD01000039">
    <property type="protein sequence ID" value="REJ46760.1"/>
    <property type="molecule type" value="Genomic_DNA"/>
</dbReference>
<evidence type="ECO:0000313" key="1">
    <source>
        <dbReference type="EMBL" id="REJ46760.1"/>
    </source>
</evidence>
<sequence length="86" mass="9854">MPQALKAIYHSGTFILQTAYDLPEGTEVELFVKSPQIIPPKITDIAARQNFLRLLVERMQQNPIPLTDGHIFQYKDKYCYVKASNS</sequence>
<dbReference type="InterPro" id="IPR008203">
    <property type="entry name" value="AF2212-like"/>
</dbReference>
<accession>A0A3E0LGY1</accession>
<comment type="caution">
    <text evidence="1">The sequence shown here is derived from an EMBL/GenBank/DDBJ whole genome shotgun (WGS) entry which is preliminary data.</text>
</comment>
<proteinExistence type="predicted"/>
<evidence type="ECO:0000313" key="2">
    <source>
        <dbReference type="Proteomes" id="UP000257002"/>
    </source>
</evidence>
<gene>
    <name evidence="1" type="ORF">DWQ51_21420</name>
</gene>
<dbReference type="SUPFAM" id="SSF141694">
    <property type="entry name" value="AF2212/PG0164-like"/>
    <property type="match status" value="1"/>
</dbReference>
<dbReference type="Proteomes" id="UP000257002">
    <property type="component" value="Unassembled WGS sequence"/>
</dbReference>
<dbReference type="AlphaFoldDB" id="A0A3E0LGY1"/>
<dbReference type="Pfam" id="PF01954">
    <property type="entry name" value="AF2212-like"/>
    <property type="match status" value="1"/>
</dbReference>
<protein>
    <submittedName>
        <fullName evidence="1">DUF104 domain-containing protein</fullName>
    </submittedName>
</protein>
<reference evidence="1 2" key="1">
    <citation type="submission" date="2017-10" db="EMBL/GenBank/DDBJ databases">
        <title>A large-scale comparative metagenomic study reveals the eutrophication-driven functional interactions in six Microcystis-epibionts communities.</title>
        <authorList>
            <person name="Li Q."/>
            <person name="Lin F."/>
        </authorList>
    </citation>
    <scope>NUCLEOTIDE SEQUENCE [LARGE SCALE GENOMIC DNA]</scope>
    <source>
        <strain evidence="1">TW10</strain>
    </source>
</reference>
<name>A0A3E0LGY1_9CHRO</name>
<organism evidence="1 2">
    <name type="scientific">Microcystis wesenbergii TW10</name>
    <dbReference type="NCBI Taxonomy" id="2060474"/>
    <lineage>
        <taxon>Bacteria</taxon>
        <taxon>Bacillati</taxon>
        <taxon>Cyanobacteriota</taxon>
        <taxon>Cyanophyceae</taxon>
        <taxon>Oscillatoriophycideae</taxon>
        <taxon>Chroococcales</taxon>
        <taxon>Microcystaceae</taxon>
        <taxon>Microcystis</taxon>
    </lineage>
</organism>